<sequence>MSDAIAQFEISQLIELYKQGQFDFNKLVKFYDFEYINQAILDSNSGKVIKPVLLISISKVIPTF</sequence>
<dbReference type="EMBL" id="KX181861">
    <property type="protein sequence ID" value="ANW08096.1"/>
    <property type="molecule type" value="Genomic_DNA"/>
</dbReference>
<accession>A0A1B1UYD3</accession>
<dbReference type="RefSeq" id="WP_223197198.1">
    <property type="nucleotide sequence ID" value="NZ_CP090475.1"/>
</dbReference>
<reference evidence="1" key="1">
    <citation type="submission" date="2016-05" db="EMBL/GenBank/DDBJ databases">
        <title>Clue for the horizontal gene transfer of serine-aspartate repeat gene from a novel composite staphylococcal cassette chromosome of Staphylococcus haemolyticus.</title>
        <authorList>
            <person name="Wu Z."/>
            <person name="Xue H."/>
            <person name="Zhao X."/>
        </authorList>
    </citation>
    <scope>NUCLEOTIDE SEQUENCE</scope>
    <source>
        <strain evidence="1">BC05211</strain>
    </source>
</reference>
<protein>
    <recommendedName>
        <fullName evidence="2">Aryl-alcohol dehydrogenase</fullName>
    </recommendedName>
</protein>
<name>A0A1B1UYD3_STAHA</name>
<proteinExistence type="predicted"/>
<organism evidence="1">
    <name type="scientific">Staphylococcus haemolyticus</name>
    <dbReference type="NCBI Taxonomy" id="1283"/>
    <lineage>
        <taxon>Bacteria</taxon>
        <taxon>Bacillati</taxon>
        <taxon>Bacillota</taxon>
        <taxon>Bacilli</taxon>
        <taxon>Bacillales</taxon>
        <taxon>Staphylococcaceae</taxon>
        <taxon>Staphylococcus</taxon>
    </lineage>
</organism>
<evidence type="ECO:0000313" key="1">
    <source>
        <dbReference type="EMBL" id="ANW08096.1"/>
    </source>
</evidence>
<evidence type="ECO:0008006" key="2">
    <source>
        <dbReference type="Google" id="ProtNLM"/>
    </source>
</evidence>
<dbReference type="Gene3D" id="3.90.180.10">
    <property type="entry name" value="Medium-chain alcohol dehydrogenases, catalytic domain"/>
    <property type="match status" value="1"/>
</dbReference>
<dbReference type="AlphaFoldDB" id="A0A1B1UYD3"/>